<feature type="transmembrane region" description="Helical" evidence="8">
    <location>
        <begin position="133"/>
        <end position="152"/>
    </location>
</feature>
<evidence type="ECO:0000256" key="7">
    <source>
        <dbReference type="ARBA" id="ARBA00023136"/>
    </source>
</evidence>
<keyword evidence="5 8" id="KW-0812">Transmembrane</keyword>
<proteinExistence type="inferred from homology"/>
<evidence type="ECO:0000256" key="8">
    <source>
        <dbReference type="SAM" id="Phobius"/>
    </source>
</evidence>
<keyword evidence="6 8" id="KW-1133">Transmembrane helix</keyword>
<dbReference type="Proteomes" id="UP000545286">
    <property type="component" value="Unassembled WGS sequence"/>
</dbReference>
<dbReference type="GO" id="GO:0055085">
    <property type="term" value="P:transmembrane transport"/>
    <property type="evidence" value="ECO:0007669"/>
    <property type="project" value="TreeGrafter"/>
</dbReference>
<feature type="transmembrane region" description="Helical" evidence="8">
    <location>
        <begin position="406"/>
        <end position="437"/>
    </location>
</feature>
<evidence type="ECO:0000256" key="6">
    <source>
        <dbReference type="ARBA" id="ARBA00022989"/>
    </source>
</evidence>
<evidence type="ECO:0000313" key="10">
    <source>
        <dbReference type="Proteomes" id="UP000545286"/>
    </source>
</evidence>
<feature type="transmembrane region" description="Helical" evidence="8">
    <location>
        <begin position="107"/>
        <end position="127"/>
    </location>
</feature>
<dbReference type="PANTHER" id="PTHR21716">
    <property type="entry name" value="TRANSMEMBRANE PROTEIN"/>
    <property type="match status" value="1"/>
</dbReference>
<keyword evidence="4" id="KW-1003">Cell membrane</keyword>
<dbReference type="InterPro" id="IPR002549">
    <property type="entry name" value="AI-2E-like"/>
</dbReference>
<comment type="similarity">
    <text evidence="2">Belongs to the autoinducer-2 exporter (AI-2E) (TC 2.A.86) family.</text>
</comment>
<feature type="transmembrane region" description="Helical" evidence="8">
    <location>
        <begin position="338"/>
        <end position="362"/>
    </location>
</feature>
<dbReference type="RefSeq" id="WP_244157546.1">
    <property type="nucleotide sequence ID" value="NZ_CZJY01000085.1"/>
</dbReference>
<keyword evidence="10" id="KW-1185">Reference proteome</keyword>
<evidence type="ECO:0000256" key="2">
    <source>
        <dbReference type="ARBA" id="ARBA00009773"/>
    </source>
</evidence>
<dbReference type="GO" id="GO:0005886">
    <property type="term" value="C:plasma membrane"/>
    <property type="evidence" value="ECO:0007669"/>
    <property type="project" value="UniProtKB-SubCell"/>
</dbReference>
<reference evidence="9 10" key="1">
    <citation type="submission" date="2020-08" db="EMBL/GenBank/DDBJ databases">
        <title>Sequencing the genomes of 1000 actinobacteria strains.</title>
        <authorList>
            <person name="Klenk H.-P."/>
        </authorList>
    </citation>
    <scope>NUCLEOTIDE SEQUENCE [LARGE SCALE GENOMIC DNA]</scope>
    <source>
        <strain evidence="9 10">DSM 20419</strain>
    </source>
</reference>
<dbReference type="PANTHER" id="PTHR21716:SF53">
    <property type="entry name" value="PERMEASE PERM-RELATED"/>
    <property type="match status" value="1"/>
</dbReference>
<evidence type="ECO:0000256" key="3">
    <source>
        <dbReference type="ARBA" id="ARBA00022448"/>
    </source>
</evidence>
<feature type="transmembrane region" description="Helical" evidence="8">
    <location>
        <begin position="307"/>
        <end position="332"/>
    </location>
</feature>
<dbReference type="AlphaFoldDB" id="A0A7W4UST4"/>
<accession>A0A7W4UST4</accession>
<sequence>MGTPAGRLADISGASMRDKLKRLFGGGKQDRSVQERQAGLPAPSAASVAAQLAAQAAAPVEHLDAPARDEVMVGGNAVQAYAPDDGEGRGRRPTSVGVMWTDQLGRVATRALQGLVIVAAAALLIFAGLQVTIVVIPVLLALIVSAAAWPIIRFLTSKKWPPALATVTVLLAIIVFLGGALTTVVLLVRNQWGELSDQAVQGFNQAIEWVNATFPIAINQDQINEWIGQAQDFIFTSQFGNAAASGLTAGISGVTTFITSGVLFVVILFFFMKDGPLIWGFLTKPLKGANKRRARLMGSRAVEVMGGYVRGTVIVALVDAVFIGIGLAIVGVPLAFPLAVLVFILAFIPIVGATLAGILAALVALVTNGLVPAIVVVGIVVLVNQLEGNFLQPVVLGKSLKLHELVVLIALTVGTILGGIIGTLLAVPVAAVSWALIRAWYEPLEQLQEDEAVPDDMRTRLPWRKDLGDEDAAVGTAPGAKSSNIDV</sequence>
<evidence type="ECO:0000313" key="9">
    <source>
        <dbReference type="EMBL" id="MBB2959367.1"/>
    </source>
</evidence>
<keyword evidence="3" id="KW-0813">Transport</keyword>
<name>A0A7W4UST4_9MICO</name>
<evidence type="ECO:0000256" key="1">
    <source>
        <dbReference type="ARBA" id="ARBA00004651"/>
    </source>
</evidence>
<feature type="transmembrane region" description="Helical" evidence="8">
    <location>
        <begin position="247"/>
        <end position="271"/>
    </location>
</feature>
<evidence type="ECO:0000256" key="4">
    <source>
        <dbReference type="ARBA" id="ARBA00022475"/>
    </source>
</evidence>
<feature type="transmembrane region" description="Helical" evidence="8">
    <location>
        <begin position="164"/>
        <end position="188"/>
    </location>
</feature>
<comment type="caution">
    <text evidence="9">The sequence shown here is derived from an EMBL/GenBank/DDBJ whole genome shotgun (WGS) entry which is preliminary data.</text>
</comment>
<feature type="transmembrane region" description="Helical" evidence="8">
    <location>
        <begin position="369"/>
        <end position="386"/>
    </location>
</feature>
<organism evidence="9 10">
    <name type="scientific">Pseudoclavibacter helvolus</name>
    <dbReference type="NCBI Taxonomy" id="255205"/>
    <lineage>
        <taxon>Bacteria</taxon>
        <taxon>Bacillati</taxon>
        <taxon>Actinomycetota</taxon>
        <taxon>Actinomycetes</taxon>
        <taxon>Micrococcales</taxon>
        <taxon>Microbacteriaceae</taxon>
        <taxon>Pseudoclavibacter</taxon>
    </lineage>
</organism>
<gene>
    <name evidence="9" type="ORF">FHX72_003532</name>
</gene>
<dbReference type="Pfam" id="PF01594">
    <property type="entry name" value="AI-2E_transport"/>
    <property type="match status" value="1"/>
</dbReference>
<keyword evidence="7 8" id="KW-0472">Membrane</keyword>
<comment type="subcellular location">
    <subcellularLocation>
        <location evidence="1">Cell membrane</location>
        <topology evidence="1">Multi-pass membrane protein</topology>
    </subcellularLocation>
</comment>
<protein>
    <submittedName>
        <fullName evidence="9">Putative PurR-regulated permease PerM</fullName>
    </submittedName>
</protein>
<dbReference type="EMBL" id="JACHWJ010000006">
    <property type="protein sequence ID" value="MBB2959367.1"/>
    <property type="molecule type" value="Genomic_DNA"/>
</dbReference>
<evidence type="ECO:0000256" key="5">
    <source>
        <dbReference type="ARBA" id="ARBA00022692"/>
    </source>
</evidence>